<dbReference type="GO" id="GO:0051787">
    <property type="term" value="F:misfolded protein binding"/>
    <property type="evidence" value="ECO:0007669"/>
    <property type="project" value="TreeGrafter"/>
</dbReference>
<dbReference type="SMART" id="SM00271">
    <property type="entry name" value="DnaJ"/>
    <property type="match status" value="1"/>
</dbReference>
<dbReference type="PRINTS" id="PR00625">
    <property type="entry name" value="JDOMAIN"/>
</dbReference>
<dbReference type="Pfam" id="PF00226">
    <property type="entry name" value="DnaJ"/>
    <property type="match status" value="1"/>
</dbReference>
<comment type="subcellular location">
    <subcellularLocation>
        <location evidence="1">Endoplasmic reticulum</location>
    </subcellularLocation>
</comment>
<accession>A0A0C2W529</accession>
<feature type="chain" id="PRO_5002157944" description="J domain-containing protein" evidence="6">
    <location>
        <begin position="18"/>
        <end position="554"/>
    </location>
</feature>
<dbReference type="GO" id="GO:0005783">
    <property type="term" value="C:endoplasmic reticulum"/>
    <property type="evidence" value="ECO:0007669"/>
    <property type="project" value="UniProtKB-SubCell"/>
</dbReference>
<feature type="non-terminal residue" evidence="8">
    <location>
        <position position="554"/>
    </location>
</feature>
<organism evidence="8 9">
    <name type="scientific">Amanita muscaria (strain Koide BX008)</name>
    <dbReference type="NCBI Taxonomy" id="946122"/>
    <lineage>
        <taxon>Eukaryota</taxon>
        <taxon>Fungi</taxon>
        <taxon>Dikarya</taxon>
        <taxon>Basidiomycota</taxon>
        <taxon>Agaricomycotina</taxon>
        <taxon>Agaricomycetes</taxon>
        <taxon>Agaricomycetidae</taxon>
        <taxon>Agaricales</taxon>
        <taxon>Pluteineae</taxon>
        <taxon>Amanitaceae</taxon>
        <taxon>Amanita</taxon>
    </lineage>
</organism>
<feature type="repeat" description="TPR" evidence="4">
    <location>
        <begin position="61"/>
        <end position="94"/>
    </location>
</feature>
<dbReference type="GO" id="GO:0051087">
    <property type="term" value="F:protein-folding chaperone binding"/>
    <property type="evidence" value="ECO:0007669"/>
    <property type="project" value="TreeGrafter"/>
</dbReference>
<dbReference type="InterPro" id="IPR036869">
    <property type="entry name" value="J_dom_sf"/>
</dbReference>
<keyword evidence="2 6" id="KW-0732">Signal</keyword>
<keyword evidence="9" id="KW-1185">Reference proteome</keyword>
<dbReference type="InterPro" id="IPR051727">
    <property type="entry name" value="DnaJ_C3_Co-chaperones"/>
</dbReference>
<feature type="compositionally biased region" description="Pro residues" evidence="5">
    <location>
        <begin position="318"/>
        <end position="331"/>
    </location>
</feature>
<dbReference type="InParanoid" id="A0A0C2W529"/>
<dbReference type="EMBL" id="KN818436">
    <property type="protein sequence ID" value="KIL56237.1"/>
    <property type="molecule type" value="Genomic_DNA"/>
</dbReference>
<evidence type="ECO:0000256" key="6">
    <source>
        <dbReference type="SAM" id="SignalP"/>
    </source>
</evidence>
<feature type="signal peptide" evidence="6">
    <location>
        <begin position="1"/>
        <end position="17"/>
    </location>
</feature>
<sequence>MLLSSLLILLLSRFVNADPASLYPPGLQPLIHRANSLLTAGQFTDAAKLYSEAIDQSPADYLLYYKRATAYMSLSKHSPALDDFDRVLSLTTESDNTFDLAYLMKARIHTRDGEFSLAKKAVGEYRKARENNAYASQAGRDVDELELVIEQGVKLKEKAEKERRAHLWNACLETTSSALTTATHSIELREWRAECALAAGDLESAVGDLTRLTHLLPPTTPLLVRIFRLAYFLLPHPSPTPPNTLKQCLHFDPDSKACLALRRTAKSIDKSLPRLEELEGKQDWRGIIRLLTKKEGKDGNLLARLDEALKENTRPEDLLPPPSKSQPKIPLPDPFKYSPLRQNMIRSLCKAYTNLFDASKTDLDARKNMGKFCEELLAMHGCREDPDGLVGHAEFLLAVSTSDDDDSKFDEALRLLEKAFEVTGRSDKKIYSRLSKAQNRRKLLKQKDYYKVLGVARDADGKTIKKAYRKKAKLAHPDKGGSEAKMATLNEAYEVLSNPELRSKFDMGEDPNDPTAGHAHPFQGHGGETYAFRGFPGSGGAQHPFSQFFQGGGG</sequence>
<keyword evidence="3" id="KW-0256">Endoplasmic reticulum</keyword>
<dbReference type="InterPro" id="IPR011990">
    <property type="entry name" value="TPR-like_helical_dom_sf"/>
</dbReference>
<dbReference type="AlphaFoldDB" id="A0A0C2W529"/>
<reference evidence="8 9" key="1">
    <citation type="submission" date="2014-04" db="EMBL/GenBank/DDBJ databases">
        <title>Evolutionary Origins and Diversification of the Mycorrhizal Mutualists.</title>
        <authorList>
            <consortium name="DOE Joint Genome Institute"/>
            <consortium name="Mycorrhizal Genomics Consortium"/>
            <person name="Kohler A."/>
            <person name="Kuo A."/>
            <person name="Nagy L.G."/>
            <person name="Floudas D."/>
            <person name="Copeland A."/>
            <person name="Barry K.W."/>
            <person name="Cichocki N."/>
            <person name="Veneault-Fourrey C."/>
            <person name="LaButti K."/>
            <person name="Lindquist E.A."/>
            <person name="Lipzen A."/>
            <person name="Lundell T."/>
            <person name="Morin E."/>
            <person name="Murat C."/>
            <person name="Riley R."/>
            <person name="Ohm R."/>
            <person name="Sun H."/>
            <person name="Tunlid A."/>
            <person name="Henrissat B."/>
            <person name="Grigoriev I.V."/>
            <person name="Hibbett D.S."/>
            <person name="Martin F."/>
        </authorList>
    </citation>
    <scope>NUCLEOTIDE SEQUENCE [LARGE SCALE GENOMIC DNA]</scope>
    <source>
        <strain evidence="8 9">Koide BX008</strain>
    </source>
</reference>
<evidence type="ECO:0000256" key="1">
    <source>
        <dbReference type="ARBA" id="ARBA00004240"/>
    </source>
</evidence>
<dbReference type="STRING" id="946122.A0A0C2W529"/>
<dbReference type="Pfam" id="PF13432">
    <property type="entry name" value="TPR_16"/>
    <property type="match status" value="1"/>
</dbReference>
<dbReference type="PANTHER" id="PTHR44140">
    <property type="entry name" value="LD25575P"/>
    <property type="match status" value="1"/>
</dbReference>
<dbReference type="Proteomes" id="UP000054549">
    <property type="component" value="Unassembled WGS sequence"/>
</dbReference>
<evidence type="ECO:0000259" key="7">
    <source>
        <dbReference type="PROSITE" id="PS50076"/>
    </source>
</evidence>
<evidence type="ECO:0000313" key="9">
    <source>
        <dbReference type="Proteomes" id="UP000054549"/>
    </source>
</evidence>
<evidence type="ECO:0000256" key="5">
    <source>
        <dbReference type="SAM" id="MobiDB-lite"/>
    </source>
</evidence>
<gene>
    <name evidence="8" type="ORF">M378DRAFT_37691</name>
</gene>
<dbReference type="PROSITE" id="PS50005">
    <property type="entry name" value="TPR"/>
    <property type="match status" value="1"/>
</dbReference>
<dbReference type="Gene3D" id="1.10.287.110">
    <property type="entry name" value="DnaJ domain"/>
    <property type="match status" value="1"/>
</dbReference>
<dbReference type="CDD" id="cd06257">
    <property type="entry name" value="DnaJ"/>
    <property type="match status" value="1"/>
</dbReference>
<proteinExistence type="predicted"/>
<dbReference type="SUPFAM" id="SSF48452">
    <property type="entry name" value="TPR-like"/>
    <property type="match status" value="1"/>
</dbReference>
<evidence type="ECO:0000256" key="2">
    <source>
        <dbReference type="ARBA" id="ARBA00022729"/>
    </source>
</evidence>
<dbReference type="SMART" id="SM00028">
    <property type="entry name" value="TPR"/>
    <property type="match status" value="2"/>
</dbReference>
<dbReference type="PANTHER" id="PTHR44140:SF2">
    <property type="entry name" value="LD25575P"/>
    <property type="match status" value="1"/>
</dbReference>
<dbReference type="PROSITE" id="PS50076">
    <property type="entry name" value="DNAJ_2"/>
    <property type="match status" value="1"/>
</dbReference>
<evidence type="ECO:0000313" key="8">
    <source>
        <dbReference type="EMBL" id="KIL56237.1"/>
    </source>
</evidence>
<evidence type="ECO:0000256" key="4">
    <source>
        <dbReference type="PROSITE-ProRule" id="PRU00339"/>
    </source>
</evidence>
<dbReference type="SUPFAM" id="SSF46565">
    <property type="entry name" value="Chaperone J-domain"/>
    <property type="match status" value="1"/>
</dbReference>
<dbReference type="InterPro" id="IPR019734">
    <property type="entry name" value="TPR_rpt"/>
</dbReference>
<dbReference type="InterPro" id="IPR001623">
    <property type="entry name" value="DnaJ_domain"/>
</dbReference>
<feature type="domain" description="J" evidence="7">
    <location>
        <begin position="448"/>
        <end position="509"/>
    </location>
</feature>
<feature type="region of interest" description="Disordered" evidence="5">
    <location>
        <begin position="312"/>
        <end position="331"/>
    </location>
</feature>
<dbReference type="HOGENOM" id="CLU_015935_0_1_1"/>
<name>A0A0C2W529_AMAMK</name>
<dbReference type="Gene3D" id="1.25.40.10">
    <property type="entry name" value="Tetratricopeptide repeat domain"/>
    <property type="match status" value="1"/>
</dbReference>
<feature type="compositionally biased region" description="Polar residues" evidence="5">
    <location>
        <begin position="544"/>
        <end position="554"/>
    </location>
</feature>
<dbReference type="OrthoDB" id="1726119at2759"/>
<evidence type="ECO:0000256" key="3">
    <source>
        <dbReference type="ARBA" id="ARBA00022824"/>
    </source>
</evidence>
<feature type="region of interest" description="Disordered" evidence="5">
    <location>
        <begin position="507"/>
        <end position="554"/>
    </location>
</feature>
<keyword evidence="4" id="KW-0802">TPR repeat</keyword>
<dbReference type="GO" id="GO:0034975">
    <property type="term" value="P:protein folding in endoplasmic reticulum"/>
    <property type="evidence" value="ECO:0007669"/>
    <property type="project" value="TreeGrafter"/>
</dbReference>
<protein>
    <recommendedName>
        <fullName evidence="7">J domain-containing protein</fullName>
    </recommendedName>
</protein>